<feature type="region of interest" description="Disordered" evidence="1">
    <location>
        <begin position="250"/>
        <end position="316"/>
    </location>
</feature>
<dbReference type="AlphaFoldDB" id="A0A832SHE3"/>
<evidence type="ECO:0000256" key="1">
    <source>
        <dbReference type="SAM" id="MobiDB-lite"/>
    </source>
</evidence>
<proteinExistence type="predicted"/>
<evidence type="ECO:0000313" key="2">
    <source>
        <dbReference type="EMBL" id="HII46653.1"/>
    </source>
</evidence>
<comment type="caution">
    <text evidence="2">The sequence shown here is derived from an EMBL/GenBank/DDBJ whole genome shotgun (WGS) entry which is preliminary data.</text>
</comment>
<organism evidence="2 3">
    <name type="scientific">Pyrobaculum aerophilum</name>
    <dbReference type="NCBI Taxonomy" id="13773"/>
    <lineage>
        <taxon>Archaea</taxon>
        <taxon>Thermoproteota</taxon>
        <taxon>Thermoprotei</taxon>
        <taxon>Thermoproteales</taxon>
        <taxon>Thermoproteaceae</taxon>
        <taxon>Pyrobaculum</taxon>
    </lineage>
</organism>
<name>A0A832SHE3_9CREN</name>
<dbReference type="Proteomes" id="UP000651120">
    <property type="component" value="Unassembled WGS sequence"/>
</dbReference>
<dbReference type="EMBL" id="DUJP01000018">
    <property type="protein sequence ID" value="HII46653.1"/>
    <property type="molecule type" value="Genomic_DNA"/>
</dbReference>
<dbReference type="OMA" id="YNISDAK"/>
<gene>
    <name evidence="2" type="ORF">HA333_04155</name>
</gene>
<sequence>MERAKYLAVLAVFLAAALASAATNSTTVNATYVVTPSGTIHIVYKTNGTELVLNFNNKTITANLKTVYYNGTTAYYIHVVGSVVGRYNATYVSQLLNQLYNSLKAGNKTQAFALLQQLAKYVSESNATKRAELNIMITARAINSTAPNATILKAKVEYEIERRARIMNGSSSELEVKAHVRDLSALAAFLSQLAKRIEPLDPTAASQLAKAAAYIANFTESVREAEIKLGNGTVLEIKKTGRGYRVEIEIESDEEKAHDNEVNESDKGKGGEDKGKKEETERGGKDNSDSKGKGDKGSGKEKDQVKDKGEKKGKGK</sequence>
<protein>
    <submittedName>
        <fullName evidence="2">Uncharacterized protein</fullName>
    </submittedName>
</protein>
<dbReference type="RefSeq" id="WP_011007066.1">
    <property type="nucleotide sequence ID" value="NZ_DUJP01000018.1"/>
</dbReference>
<accession>A0A832SHE3</accession>
<feature type="compositionally biased region" description="Basic and acidic residues" evidence="1">
    <location>
        <begin position="255"/>
        <end position="316"/>
    </location>
</feature>
<evidence type="ECO:0000313" key="3">
    <source>
        <dbReference type="Proteomes" id="UP000651120"/>
    </source>
</evidence>
<dbReference type="GeneID" id="1464810"/>
<reference evidence="2" key="1">
    <citation type="journal article" date="2020" name="bioRxiv">
        <title>A rank-normalized archaeal taxonomy based on genome phylogeny resolves widespread incomplete and uneven classifications.</title>
        <authorList>
            <person name="Rinke C."/>
            <person name="Chuvochina M."/>
            <person name="Mussig A.J."/>
            <person name="Chaumeil P.-A."/>
            <person name="Waite D.W."/>
            <person name="Whitman W.B."/>
            <person name="Parks D.H."/>
            <person name="Hugenholtz P."/>
        </authorList>
    </citation>
    <scope>NUCLEOTIDE SEQUENCE</scope>
    <source>
        <strain evidence="2">UBA8839</strain>
    </source>
</reference>